<dbReference type="EMBL" id="JACIEE010000008">
    <property type="protein sequence ID" value="MBB3978899.1"/>
    <property type="molecule type" value="Genomic_DNA"/>
</dbReference>
<evidence type="ECO:0000256" key="5">
    <source>
        <dbReference type="SAM" id="MobiDB-lite"/>
    </source>
</evidence>
<dbReference type="PROSITE" id="PS00330">
    <property type="entry name" value="HEMOLYSIN_CALCIUM"/>
    <property type="match status" value="2"/>
</dbReference>
<dbReference type="InterPro" id="IPR050557">
    <property type="entry name" value="RTX_toxin/Mannuronan_C5-epim"/>
</dbReference>
<evidence type="ECO:0000313" key="8">
    <source>
        <dbReference type="Proteomes" id="UP000574761"/>
    </source>
</evidence>
<evidence type="ECO:0000256" key="1">
    <source>
        <dbReference type="ARBA" id="ARBA00001913"/>
    </source>
</evidence>
<gene>
    <name evidence="7" type="ORF">GGQ64_004134</name>
</gene>
<accession>A0A7W6DH35</accession>
<dbReference type="GO" id="GO:0005615">
    <property type="term" value="C:extracellular space"/>
    <property type="evidence" value="ECO:0007669"/>
    <property type="project" value="InterPro"/>
</dbReference>
<dbReference type="PANTHER" id="PTHR38340:SF1">
    <property type="entry name" value="S-LAYER PROTEIN"/>
    <property type="match status" value="1"/>
</dbReference>
<dbReference type="RefSeq" id="WP_183807141.1">
    <property type="nucleotide sequence ID" value="NZ_JACIEE010000008.1"/>
</dbReference>
<evidence type="ECO:0000256" key="2">
    <source>
        <dbReference type="ARBA" id="ARBA00004613"/>
    </source>
</evidence>
<dbReference type="PRINTS" id="PR00313">
    <property type="entry name" value="CABNDNGRPT"/>
</dbReference>
<evidence type="ECO:0000313" key="7">
    <source>
        <dbReference type="EMBL" id="MBB3978899.1"/>
    </source>
</evidence>
<dbReference type="InterPro" id="IPR013858">
    <property type="entry name" value="Peptidase_M10B_C"/>
</dbReference>
<evidence type="ECO:0000256" key="4">
    <source>
        <dbReference type="ARBA" id="ARBA00022737"/>
    </source>
</evidence>
<dbReference type="PANTHER" id="PTHR38340">
    <property type="entry name" value="S-LAYER PROTEIN"/>
    <property type="match status" value="1"/>
</dbReference>
<reference evidence="7 8" key="1">
    <citation type="submission" date="2020-08" db="EMBL/GenBank/DDBJ databases">
        <title>Genomic Encyclopedia of Type Strains, Phase IV (KMG-IV): sequencing the most valuable type-strain genomes for metagenomic binning, comparative biology and taxonomic classification.</title>
        <authorList>
            <person name="Goeker M."/>
        </authorList>
    </citation>
    <scope>NUCLEOTIDE SEQUENCE [LARGE SCALE GENOMIC DNA]</scope>
    <source>
        <strain evidence="7 8">DSM 100211</strain>
    </source>
</reference>
<comment type="cofactor">
    <cofactor evidence="1">
        <name>Ca(2+)</name>
        <dbReference type="ChEBI" id="CHEBI:29108"/>
    </cofactor>
</comment>
<dbReference type="Pfam" id="PF00353">
    <property type="entry name" value="HemolysinCabind"/>
    <property type="match status" value="2"/>
</dbReference>
<dbReference type="Gene3D" id="2.150.10.10">
    <property type="entry name" value="Serralysin-like metalloprotease, C-terminal"/>
    <property type="match status" value="3"/>
</dbReference>
<dbReference type="Proteomes" id="UP000574761">
    <property type="component" value="Unassembled WGS sequence"/>
</dbReference>
<feature type="domain" description="Peptidase M10 serralysin C-terminal" evidence="6">
    <location>
        <begin position="115"/>
        <end position="249"/>
    </location>
</feature>
<dbReference type="AlphaFoldDB" id="A0A7W6DH35"/>
<organism evidence="7 8">
    <name type="scientific">Mycoplana azooxidifex</name>
    <dbReference type="NCBI Taxonomy" id="1636188"/>
    <lineage>
        <taxon>Bacteria</taxon>
        <taxon>Pseudomonadati</taxon>
        <taxon>Pseudomonadota</taxon>
        <taxon>Alphaproteobacteria</taxon>
        <taxon>Hyphomicrobiales</taxon>
        <taxon>Rhizobiaceae</taxon>
        <taxon>Mycoplana</taxon>
    </lineage>
</organism>
<dbReference type="GO" id="GO:0005509">
    <property type="term" value="F:calcium ion binding"/>
    <property type="evidence" value="ECO:0007669"/>
    <property type="project" value="InterPro"/>
</dbReference>
<comment type="caution">
    <text evidence="7">The sequence shown here is derived from an EMBL/GenBank/DDBJ whole genome shotgun (WGS) entry which is preliminary data.</text>
</comment>
<comment type="subcellular location">
    <subcellularLocation>
        <location evidence="2">Secreted</location>
    </subcellularLocation>
</comment>
<proteinExistence type="predicted"/>
<keyword evidence="8" id="KW-1185">Reference proteome</keyword>
<evidence type="ECO:0000259" key="6">
    <source>
        <dbReference type="Pfam" id="PF08548"/>
    </source>
</evidence>
<keyword evidence="3" id="KW-0964">Secreted</keyword>
<dbReference type="InterPro" id="IPR018511">
    <property type="entry name" value="Hemolysin-typ_Ca-bd_CS"/>
</dbReference>
<dbReference type="InterPro" id="IPR011049">
    <property type="entry name" value="Serralysin-like_metalloprot_C"/>
</dbReference>
<dbReference type="SUPFAM" id="SSF51120">
    <property type="entry name" value="beta-Roll"/>
    <property type="match status" value="2"/>
</dbReference>
<keyword evidence="4" id="KW-0677">Repeat</keyword>
<evidence type="ECO:0000256" key="3">
    <source>
        <dbReference type="ARBA" id="ARBA00022525"/>
    </source>
</evidence>
<dbReference type="InterPro" id="IPR001343">
    <property type="entry name" value="Hemolysn_Ca-bd"/>
</dbReference>
<dbReference type="Pfam" id="PF08548">
    <property type="entry name" value="Peptidase_M10_C"/>
    <property type="match status" value="1"/>
</dbReference>
<name>A0A7W6DH35_9HYPH</name>
<protein>
    <submittedName>
        <fullName evidence="7">Ca2+-binding RTX toxin-like protein</fullName>
    </submittedName>
</protein>
<feature type="region of interest" description="Disordered" evidence="5">
    <location>
        <begin position="107"/>
        <end position="129"/>
    </location>
</feature>
<sequence length="250" mass="27009">MKDYSDALFSSRLSMEDRVMVHKIGTSASETLKGTGDEDRLEGRGGNDRLFGFDDQDRLQGGDGKDFLYGGGSADRLQGGAGIDFLYGAGGADRLEGDRGNDFLYGSDGTDELRGGQGNDRLSGGDGADKLRGDIGRDKLYGGDGADRFIFKTVAESTVGFSGRDTIYDFSLDGGDKINVSSIDANSESSGNQAFKFINDADFHEKAGELRYEIRSDDTFVYADRNGDGKADFSVRLDDELHLEKGDFIL</sequence>